<evidence type="ECO:0000313" key="5">
    <source>
        <dbReference type="EMBL" id="CAH1788971.1"/>
    </source>
</evidence>
<keyword evidence="6" id="KW-1185">Reference proteome</keyword>
<dbReference type="SUPFAM" id="SSF49785">
    <property type="entry name" value="Galactose-binding domain-like"/>
    <property type="match status" value="1"/>
</dbReference>
<dbReference type="EMBL" id="CAIIXF020000007">
    <property type="protein sequence ID" value="CAH1788971.1"/>
    <property type="molecule type" value="Genomic_DNA"/>
</dbReference>
<evidence type="ECO:0000256" key="1">
    <source>
        <dbReference type="ARBA" id="ARBA00007495"/>
    </source>
</evidence>
<sequence>MECDHLSLVLGLLLCCVYANGLGIYKLGKELIVNGNMEYDNWDSQYQWYSPKATVTQVPGVVGNAAAILEKNQKSVQFAQRLFDDRALESGGYYYMEGYVKLLNHPGDEEWYTMNMKFRYTGEDSVQTFLVIGSYPRLRDTDGWVKIAGEFRVPVNSTGHIVNVYSVDGPNLQFAVDEVSLKQIIPDDDWEAAANEMIDEYRKGEVNVNVNITYNLDPSYVTFKIKQLSHDFQLGAYVWSSTINGSTDTALIRERYQNYVYDNFNSAATSRGFRWKFVEKDEGVLNFETVDKAVYSLTERGVNIVGGEVFWDSTYYGWPAWVNDKTPTETVQLMEKRVNDVVGYFNDRVNTWIVSRDNLQNGVFLSKTGDYKIVDKMFDWMEAATNGANLILTNINVLRLSTFTSALVNQAKTLKDSGHTIQIGAMGIFDSIYTIDPIELMARLDILAQAEVPIVITNLIVQRTDVMERAQDLEKVLRVIFAHPNVERIIMDGFWDGRLLREHSSLVDTDKFVINKAGWTLSRLFKKEWRSDGILTLPEKYLAQQTASFRAFYGDYEMDVMVDDAIVETRKFSVHKGIPTNIDVDINKSE</sequence>
<dbReference type="InterPro" id="IPR001000">
    <property type="entry name" value="GH10_dom"/>
</dbReference>
<dbReference type="InterPro" id="IPR017853">
    <property type="entry name" value="GH"/>
</dbReference>
<dbReference type="InterPro" id="IPR044846">
    <property type="entry name" value="GH10"/>
</dbReference>
<evidence type="ECO:0000313" key="6">
    <source>
        <dbReference type="Proteomes" id="UP000749559"/>
    </source>
</evidence>
<dbReference type="InterPro" id="IPR008979">
    <property type="entry name" value="Galactose-bd-like_sf"/>
</dbReference>
<dbReference type="Gene3D" id="2.60.120.260">
    <property type="entry name" value="Galactose-binding domain-like"/>
    <property type="match status" value="1"/>
</dbReference>
<keyword evidence="4" id="KW-0624">Polysaccharide degradation</keyword>
<name>A0A8J1UF31_OWEFU</name>
<evidence type="ECO:0000256" key="3">
    <source>
        <dbReference type="ARBA" id="ARBA00023277"/>
    </source>
</evidence>
<evidence type="ECO:0000256" key="4">
    <source>
        <dbReference type="ARBA" id="ARBA00023326"/>
    </source>
</evidence>
<gene>
    <name evidence="5" type="ORF">OFUS_LOCUS14412</name>
</gene>
<dbReference type="PANTHER" id="PTHR31490:SF1">
    <property type="entry name" value="ENDO-1,4-BETA-XYLANASE 1"/>
    <property type="match status" value="1"/>
</dbReference>
<organism evidence="5 6">
    <name type="scientific">Owenia fusiformis</name>
    <name type="common">Polychaete worm</name>
    <dbReference type="NCBI Taxonomy" id="6347"/>
    <lineage>
        <taxon>Eukaryota</taxon>
        <taxon>Metazoa</taxon>
        <taxon>Spiralia</taxon>
        <taxon>Lophotrochozoa</taxon>
        <taxon>Annelida</taxon>
        <taxon>Polychaeta</taxon>
        <taxon>Sedentaria</taxon>
        <taxon>Canalipalpata</taxon>
        <taxon>Sabellida</taxon>
        <taxon>Oweniida</taxon>
        <taxon>Oweniidae</taxon>
        <taxon>Owenia</taxon>
    </lineage>
</organism>
<dbReference type="GO" id="GO:0000272">
    <property type="term" value="P:polysaccharide catabolic process"/>
    <property type="evidence" value="ECO:0007669"/>
    <property type="project" value="UniProtKB-KW"/>
</dbReference>
<keyword evidence="3" id="KW-0119">Carbohydrate metabolism</keyword>
<protein>
    <submittedName>
        <fullName evidence="5">Uncharacterized protein</fullName>
    </submittedName>
</protein>
<dbReference type="SUPFAM" id="SSF51445">
    <property type="entry name" value="(Trans)glycosidases"/>
    <property type="match status" value="1"/>
</dbReference>
<keyword evidence="2" id="KW-0378">Hydrolase</keyword>
<dbReference type="GO" id="GO:0031176">
    <property type="term" value="F:endo-1,4-beta-xylanase activity"/>
    <property type="evidence" value="ECO:0007669"/>
    <property type="project" value="UniProtKB-ARBA"/>
</dbReference>
<dbReference type="OrthoDB" id="3055998at2759"/>
<dbReference type="PANTHER" id="PTHR31490">
    <property type="entry name" value="GLYCOSYL HYDROLASE"/>
    <property type="match status" value="1"/>
</dbReference>
<dbReference type="Pfam" id="PF00331">
    <property type="entry name" value="Glyco_hydro_10"/>
    <property type="match status" value="1"/>
</dbReference>
<dbReference type="AlphaFoldDB" id="A0A8J1UF31"/>
<evidence type="ECO:0000256" key="2">
    <source>
        <dbReference type="ARBA" id="ARBA00022801"/>
    </source>
</evidence>
<dbReference type="Proteomes" id="UP000749559">
    <property type="component" value="Unassembled WGS sequence"/>
</dbReference>
<dbReference type="Gene3D" id="3.20.20.80">
    <property type="entry name" value="Glycosidases"/>
    <property type="match status" value="1"/>
</dbReference>
<proteinExistence type="inferred from homology"/>
<reference evidence="5" key="1">
    <citation type="submission" date="2022-03" db="EMBL/GenBank/DDBJ databases">
        <authorList>
            <person name="Martin C."/>
        </authorList>
    </citation>
    <scope>NUCLEOTIDE SEQUENCE</scope>
</reference>
<accession>A0A8J1UF31</accession>
<comment type="similarity">
    <text evidence="1">Belongs to the glycosyl hydrolase 10 (cellulase F) family.</text>
</comment>
<comment type="caution">
    <text evidence="5">The sequence shown here is derived from an EMBL/GenBank/DDBJ whole genome shotgun (WGS) entry which is preliminary data.</text>
</comment>
<dbReference type="PROSITE" id="PS51760">
    <property type="entry name" value="GH10_2"/>
    <property type="match status" value="1"/>
</dbReference>